<evidence type="ECO:0000259" key="3">
    <source>
        <dbReference type="Pfam" id="PF13116"/>
    </source>
</evidence>
<organism evidence="4 5">
    <name type="scientific">Zemynaea arenosa</name>
    <dbReference type="NCBI Taxonomy" id="2561931"/>
    <lineage>
        <taxon>Bacteria</taxon>
        <taxon>Pseudomonadati</taxon>
        <taxon>Pseudomonadota</taxon>
        <taxon>Betaproteobacteria</taxon>
        <taxon>Burkholderiales</taxon>
        <taxon>Oxalobacteraceae</taxon>
        <taxon>Telluria group</taxon>
        <taxon>Zemynaea</taxon>
    </lineage>
</organism>
<feature type="domain" description="YhdP central" evidence="3">
    <location>
        <begin position="16"/>
        <end position="904"/>
    </location>
</feature>
<evidence type="ECO:0000313" key="4">
    <source>
        <dbReference type="EMBL" id="TFW17526.1"/>
    </source>
</evidence>
<accession>A0A4Y9SAE1</accession>
<protein>
    <submittedName>
        <fullName evidence="4">TIGR02099 family protein</fullName>
    </submittedName>
</protein>
<feature type="compositionally biased region" description="Low complexity" evidence="1">
    <location>
        <begin position="919"/>
        <end position="936"/>
    </location>
</feature>
<dbReference type="InterPro" id="IPR025263">
    <property type="entry name" value="YhdP_central"/>
</dbReference>
<dbReference type="EMBL" id="SPVF01000181">
    <property type="protein sequence ID" value="TFW17526.1"/>
    <property type="molecule type" value="Genomic_DNA"/>
</dbReference>
<feature type="region of interest" description="Disordered" evidence="1">
    <location>
        <begin position="908"/>
        <end position="936"/>
    </location>
</feature>
<keyword evidence="2" id="KW-0472">Membrane</keyword>
<evidence type="ECO:0000256" key="2">
    <source>
        <dbReference type="SAM" id="Phobius"/>
    </source>
</evidence>
<dbReference type="RefSeq" id="WP_135207912.1">
    <property type="nucleotide sequence ID" value="NZ_SPVF01000181.1"/>
</dbReference>
<name>A0A4Y9SAE1_9BURK</name>
<dbReference type="OrthoDB" id="8521382at2"/>
<comment type="caution">
    <text evidence="4">The sequence shown here is derived from an EMBL/GenBank/DDBJ whole genome shotgun (WGS) entry which is preliminary data.</text>
</comment>
<dbReference type="NCBIfam" id="TIGR02099">
    <property type="entry name" value="YhdP family protein"/>
    <property type="match status" value="1"/>
</dbReference>
<feature type="non-terminal residue" evidence="4">
    <location>
        <position position="1"/>
    </location>
</feature>
<dbReference type="Proteomes" id="UP000298438">
    <property type="component" value="Unassembled WGS sequence"/>
</dbReference>
<sequence length="936" mass="99202">AQPARNGAPAVAAAPAIPGFDNLTGSVDATHKGGHVDLDAPGLVLQLPGYFADPAMPFDAFKLDARWTFARNDQLDVDIGQLAFAQGAFKATLQGRHTMPLAGGHAGTADLQATVTGFPIGRVGRYLPVQTPPHLREWLATALQDGTLNDGRITLKGDLAHFPFRDADRGKGEFRAEGRIVDGKLNYEPAEFGKDGKAPLWPLAEKINGSIVFDRARMEIRGDTARTLGVGLADVKAVIPDLLGDDLLLDIDGTAAGPLPEFLKYVAASPVLEWIGHFTEDTRAAGPAKLGLKLHIPLHHPHDTRVTGALQLLQNEITLFPDLPAVQSATGRIEFSEHGVNLPNVAGTFLGGPLSVGGGTQRDGAIVVRLGGLATAEGLRRAYPAPAMQRLASHFSGGTRFTGLVTVRDHHATVTVDSNLNGAGIDLPAPLRKSAGENLPVRFTLADLPSSTPDVSLDEMKIAVGQTIAGRWIRSRTAKTPWTLVRGGIGVNNPAPEPDSGLHLNVNLRSLNVDQWLELGKAIAGPDRERAAAQEGSGASLAQYVVPDVTAARASELIIGERKLDDVVVGASHGRNVWQASIDSKQIEGYLTWNEAAGSAALGKVTARLAKLVIPESAAGDVKDLFEGDAGKSGAASQIPALDVVAERFELFNKPFGRLELVAHNALVQPGREWRITKLALDNPDGQLDATGRWVARDGKSTTSLNFKLGITDAGKLLDRLGFPDTLRRGKGKMEGEVSWNGVPYALDTPSLSGRVYLDVGAGQFLKKDPGAAKLLGVLSLQMLPRLLKLDFHDVFSEGLAFDGIMATAVISRGVLRTDNLKMHGVAATVLMDGTADIANETTNLHVVVIPELNFGTGPLVYALAVNPVVGIGSFLAQLFLRQPMMKAFTYQMQVTGPWKDPVVTKLSTQQREVPVETPSAQAPPGAPAAAAPAAK</sequence>
<dbReference type="Pfam" id="PF13116">
    <property type="entry name" value="YhdP"/>
    <property type="match status" value="1"/>
</dbReference>
<keyword evidence="2" id="KW-0812">Transmembrane</keyword>
<dbReference type="InterPro" id="IPR011836">
    <property type="entry name" value="YhdP"/>
</dbReference>
<evidence type="ECO:0000256" key="1">
    <source>
        <dbReference type="SAM" id="MobiDB-lite"/>
    </source>
</evidence>
<dbReference type="PANTHER" id="PTHR38690">
    <property type="entry name" value="PROTEASE-RELATED"/>
    <property type="match status" value="1"/>
</dbReference>
<gene>
    <name evidence="4" type="ORF">E4L96_14345</name>
</gene>
<feature type="transmembrane region" description="Helical" evidence="2">
    <location>
        <begin position="860"/>
        <end position="881"/>
    </location>
</feature>
<keyword evidence="5" id="KW-1185">Reference proteome</keyword>
<dbReference type="AlphaFoldDB" id="A0A4Y9SAE1"/>
<keyword evidence="2" id="KW-1133">Transmembrane helix</keyword>
<reference evidence="4 5" key="1">
    <citation type="submission" date="2019-03" db="EMBL/GenBank/DDBJ databases">
        <title>Draft Genome Sequence of Massilia arenosa sp. nov., a Novel Massilia Species Isolated from a Sandy-loam Maize Soil.</title>
        <authorList>
            <person name="Raths R."/>
            <person name="Peta V."/>
            <person name="Bucking H."/>
        </authorList>
    </citation>
    <scope>NUCLEOTIDE SEQUENCE [LARGE SCALE GENOMIC DNA]</scope>
    <source>
        <strain evidence="4 5">MC02</strain>
    </source>
</reference>
<evidence type="ECO:0000313" key="5">
    <source>
        <dbReference type="Proteomes" id="UP000298438"/>
    </source>
</evidence>
<proteinExistence type="predicted"/>
<dbReference type="PANTHER" id="PTHR38690:SF1">
    <property type="entry name" value="PROTEASE"/>
    <property type="match status" value="1"/>
</dbReference>